<proteinExistence type="predicted"/>
<dbReference type="EMBL" id="CVRI01000054">
    <property type="protein sequence ID" value="CRL00004.1"/>
    <property type="molecule type" value="Genomic_DNA"/>
</dbReference>
<evidence type="ECO:0000313" key="2">
    <source>
        <dbReference type="Proteomes" id="UP000183832"/>
    </source>
</evidence>
<organism evidence="1 2">
    <name type="scientific">Clunio marinus</name>
    <dbReference type="NCBI Taxonomy" id="568069"/>
    <lineage>
        <taxon>Eukaryota</taxon>
        <taxon>Metazoa</taxon>
        <taxon>Ecdysozoa</taxon>
        <taxon>Arthropoda</taxon>
        <taxon>Hexapoda</taxon>
        <taxon>Insecta</taxon>
        <taxon>Pterygota</taxon>
        <taxon>Neoptera</taxon>
        <taxon>Endopterygota</taxon>
        <taxon>Diptera</taxon>
        <taxon>Nematocera</taxon>
        <taxon>Chironomoidea</taxon>
        <taxon>Chironomidae</taxon>
        <taxon>Clunio</taxon>
    </lineage>
</organism>
<gene>
    <name evidence="1" type="ORF">CLUMA_CG013294</name>
</gene>
<dbReference type="Proteomes" id="UP000183832">
    <property type="component" value="Unassembled WGS sequence"/>
</dbReference>
<name>A0A1J1IKD5_9DIPT</name>
<dbReference type="AlphaFoldDB" id="A0A1J1IKD5"/>
<evidence type="ECO:0000313" key="1">
    <source>
        <dbReference type="EMBL" id="CRL00004.1"/>
    </source>
</evidence>
<accession>A0A1J1IKD5</accession>
<keyword evidence="2" id="KW-1185">Reference proteome</keyword>
<protein>
    <submittedName>
        <fullName evidence="1">CLUMA_CG013294, isoform A</fullName>
    </submittedName>
</protein>
<sequence>MSTLFNVTSVDDELYKTEMIDLVRSIKHLTTPYQKHLTSPIKRRKITNLEVNTSQNSAHFYS</sequence>
<reference evidence="1 2" key="1">
    <citation type="submission" date="2015-04" db="EMBL/GenBank/DDBJ databases">
        <authorList>
            <person name="Syromyatnikov M.Y."/>
            <person name="Popov V.N."/>
        </authorList>
    </citation>
    <scope>NUCLEOTIDE SEQUENCE [LARGE SCALE GENOMIC DNA]</scope>
</reference>